<feature type="transmembrane region" description="Helical" evidence="1">
    <location>
        <begin position="580"/>
        <end position="598"/>
    </location>
</feature>
<accession>A0A2S2KT39</accession>
<comment type="caution">
    <text evidence="2">The sequence shown here is derived from an EMBL/GenBank/DDBJ whole genome shotgun (WGS) entry which is preliminary data.</text>
</comment>
<evidence type="ECO:0008006" key="4">
    <source>
        <dbReference type="Google" id="ProtNLM"/>
    </source>
</evidence>
<dbReference type="RefSeq" id="WP_146196001.1">
    <property type="nucleotide sequence ID" value="NZ_AP026695.1"/>
</dbReference>
<evidence type="ECO:0000313" key="3">
    <source>
        <dbReference type="Proteomes" id="UP000245829"/>
    </source>
</evidence>
<keyword evidence="1" id="KW-0812">Transmembrane</keyword>
<dbReference type="GeneID" id="76209079"/>
<name>A0A2S2KT39_9ARCH</name>
<dbReference type="OrthoDB" id="11801at2157"/>
<dbReference type="EMBL" id="BGKI01000007">
    <property type="protein sequence ID" value="GBH34625.1"/>
    <property type="molecule type" value="Genomic_DNA"/>
</dbReference>
<keyword evidence="3" id="KW-1185">Reference proteome</keyword>
<evidence type="ECO:0000313" key="2">
    <source>
        <dbReference type="EMBL" id="GBH34625.1"/>
    </source>
</evidence>
<sequence length="624" mass="66607">MSATKSKNIFLKLLSVSLFAILVISVSPTFANAQTFRSDCSSSTTTRVDADYNGPVFLDAYWTDRSSSSTNSLNPNELEVGPGEGPSTLAAVFVNRSPLELYAVTGYLRLPDGFKPGGTSADPQAKSYFASTFSKSIGDVSQASYFAKLVEGEVFTLYFDVDITDDAKVGSYLSSAILDYSTPDHVRSCKSALLNVPFILPGKVVLDLGTDNKPLTPKVPNPIDFIISNTGSSPATGAILTILSIGDDSNRSSRDSSSSTVTLQSSETELVNLGANTFNIGTIPANGSTRISTTIFPEATSGSSVQNISIQITYGNAYGYKQTELLTTGLVVSPKPSESPIIVSVDTQHDEPVVTAGIVENIMFQVTNNGDDEITDLLLTLSGETTEMKIMGKSKWMISSLPVGETFEFTTDVFASTNLINTPSSFNMNLDYISDGESSLDAANVGVFVSGSIELTLYDVQVSSIGGKLHLVGNVLNQGSTTGKFANIELLSLADIPDVSDISPQYMGDLTDDSSIPFSIPLPVSSLSQGKHPFSVKVTYADDLRNFHEIVFDDIVNVSQIKQQSSNERGESSTLMSTEVLLGIAAAVIVVIVIVIKIRKKKSEIDSSADDLDFLLDNSKSSKN</sequence>
<keyword evidence="1" id="KW-0472">Membrane</keyword>
<dbReference type="PANTHER" id="PTHR35902">
    <property type="entry name" value="S-LAYER DOMAIN-LIKE PROTEIN-RELATED"/>
    <property type="match status" value="1"/>
</dbReference>
<dbReference type="Proteomes" id="UP000245829">
    <property type="component" value="Unassembled WGS sequence"/>
</dbReference>
<evidence type="ECO:0000256" key="1">
    <source>
        <dbReference type="SAM" id="Phobius"/>
    </source>
</evidence>
<dbReference type="AlphaFoldDB" id="A0A2S2KT39"/>
<protein>
    <recommendedName>
        <fullName evidence="4">CARDB domain-containing protein</fullName>
    </recommendedName>
</protein>
<keyword evidence="1" id="KW-1133">Transmembrane helix</keyword>
<organism evidence="2 3">
    <name type="scientific">Nitrosopumilus zosterae</name>
    <dbReference type="NCBI Taxonomy" id="718286"/>
    <lineage>
        <taxon>Archaea</taxon>
        <taxon>Nitrososphaerota</taxon>
        <taxon>Nitrososphaeria</taxon>
        <taxon>Nitrosopumilales</taxon>
        <taxon>Nitrosopumilaceae</taxon>
        <taxon>Nitrosopumilus</taxon>
    </lineage>
</organism>
<dbReference type="PANTHER" id="PTHR35902:SF3">
    <property type="entry name" value="NPCBM-ASSOCIATED, NEW3 DOMAIN OF ALPHA-GALACTOSIDASE"/>
    <property type="match status" value="1"/>
</dbReference>
<reference evidence="2 3" key="1">
    <citation type="submission" date="2018-05" db="EMBL/GenBank/DDBJ databases">
        <title>genome sequencing of Nitrosopumilus sp. NM25.</title>
        <authorList>
            <person name="Mori K."/>
            <person name="Nakagawa T."/>
        </authorList>
    </citation>
    <scope>NUCLEOTIDE SEQUENCE [LARGE SCALE GENOMIC DNA]</scope>
    <source>
        <strain evidence="2 3">NM25</strain>
    </source>
</reference>
<proteinExistence type="predicted"/>
<gene>
    <name evidence="2" type="ORF">NZNM25_14160</name>
</gene>